<evidence type="ECO:0000256" key="1">
    <source>
        <dbReference type="SAM" id="Phobius"/>
    </source>
</evidence>
<reference evidence="3" key="1">
    <citation type="submission" date="2018-12" db="EMBL/GenBank/DDBJ databases">
        <title>Tengunoibacter tsumagoiensis gen. nov., sp. nov., Dictyobacter kobayashii sp. nov., D. alpinus sp. nov., and D. joshuensis sp. nov. and description of Dictyobacteraceae fam. nov. within the order Ktedonobacterales isolated from Tengu-no-mugimeshi.</title>
        <authorList>
            <person name="Wang C.M."/>
            <person name="Zheng Y."/>
            <person name="Sakai Y."/>
            <person name="Toyoda A."/>
            <person name="Minakuchi Y."/>
            <person name="Abe K."/>
            <person name="Yokota A."/>
            <person name="Yabe S."/>
        </authorList>
    </citation>
    <scope>NUCLEOTIDE SEQUENCE [LARGE SCALE GENOMIC DNA]</scope>
    <source>
        <strain evidence="3">S-27</strain>
    </source>
</reference>
<feature type="transmembrane region" description="Helical" evidence="1">
    <location>
        <begin position="116"/>
        <end position="135"/>
    </location>
</feature>
<evidence type="ECO:0000313" key="3">
    <source>
        <dbReference type="Proteomes" id="UP000287224"/>
    </source>
</evidence>
<dbReference type="RefSeq" id="WP_126595768.1">
    <property type="nucleotide sequence ID" value="NZ_BIFQ01000001.1"/>
</dbReference>
<feature type="transmembrane region" description="Helical" evidence="1">
    <location>
        <begin position="168"/>
        <end position="187"/>
    </location>
</feature>
<proteinExistence type="predicted"/>
<organism evidence="2 3">
    <name type="scientific">Dictyobacter aurantiacus</name>
    <dbReference type="NCBI Taxonomy" id="1936993"/>
    <lineage>
        <taxon>Bacteria</taxon>
        <taxon>Bacillati</taxon>
        <taxon>Chloroflexota</taxon>
        <taxon>Ktedonobacteria</taxon>
        <taxon>Ktedonobacterales</taxon>
        <taxon>Dictyobacteraceae</taxon>
        <taxon>Dictyobacter</taxon>
    </lineage>
</organism>
<dbReference type="EMBL" id="BIFQ01000001">
    <property type="protein sequence ID" value="GCE04637.1"/>
    <property type="molecule type" value="Genomic_DNA"/>
</dbReference>
<keyword evidence="3" id="KW-1185">Reference proteome</keyword>
<protein>
    <submittedName>
        <fullName evidence="2">Uncharacterized protein</fullName>
    </submittedName>
</protein>
<dbReference type="OrthoDB" id="152848at2"/>
<name>A0A401ZCN1_9CHLR</name>
<feature type="transmembrane region" description="Helical" evidence="1">
    <location>
        <begin position="141"/>
        <end position="161"/>
    </location>
</feature>
<feature type="transmembrane region" description="Helical" evidence="1">
    <location>
        <begin position="232"/>
        <end position="252"/>
    </location>
</feature>
<keyword evidence="1" id="KW-1133">Transmembrane helix</keyword>
<accession>A0A401ZCN1</accession>
<evidence type="ECO:0000313" key="2">
    <source>
        <dbReference type="EMBL" id="GCE04637.1"/>
    </source>
</evidence>
<dbReference type="Proteomes" id="UP000287224">
    <property type="component" value="Unassembled WGS sequence"/>
</dbReference>
<sequence length="260" mass="28757">MSLFATLLAALKYEFRMQVRRPWLWITMGLIQLIILGFMLRTPGVLPMIQHLKGAPIVSTTAYWTNIVNYLLPVAVAILIADRLPRDKRTHVQEILTTLPGSAAGRLWGKYLGSTLATLLPILIFYSLGILVIFVQTLNAYVFLVAIATFATIILPGMLLVGAAAIAIPALIWVPLFQFLFVGYWFWGNLYKPHGIPTLSDTVLTPAGGYMSRGFFGVTVFPVERASAAQGLLSMLVLLGLAALIMLALNGYQQWQLRHQ</sequence>
<keyword evidence="1" id="KW-0472">Membrane</keyword>
<feature type="transmembrane region" description="Helical" evidence="1">
    <location>
        <begin position="22"/>
        <end position="41"/>
    </location>
</feature>
<dbReference type="AlphaFoldDB" id="A0A401ZCN1"/>
<feature type="transmembrane region" description="Helical" evidence="1">
    <location>
        <begin position="61"/>
        <end position="81"/>
    </location>
</feature>
<keyword evidence="1" id="KW-0812">Transmembrane</keyword>
<gene>
    <name evidence="2" type="ORF">KDAU_19660</name>
</gene>
<comment type="caution">
    <text evidence="2">The sequence shown here is derived from an EMBL/GenBank/DDBJ whole genome shotgun (WGS) entry which is preliminary data.</text>
</comment>